<accession>A0ABQ0MT73</accession>
<feature type="domain" description="Histidine kinase" evidence="3">
    <location>
        <begin position="1"/>
        <end position="117"/>
    </location>
</feature>
<comment type="caution">
    <text evidence="4">The sequence shown here is derived from an EMBL/GenBank/DDBJ whole genome shotgun (WGS) entry which is preliminary data.</text>
</comment>
<dbReference type="Gene3D" id="3.30.565.10">
    <property type="entry name" value="Histidine kinase-like ATPase, C-terminal domain"/>
    <property type="match status" value="1"/>
</dbReference>
<dbReference type="CDD" id="cd00075">
    <property type="entry name" value="HATPase"/>
    <property type="match status" value="1"/>
</dbReference>
<dbReference type="InterPro" id="IPR036890">
    <property type="entry name" value="HATPase_C_sf"/>
</dbReference>
<evidence type="ECO:0000313" key="5">
    <source>
        <dbReference type="Proteomes" id="UP000197068"/>
    </source>
</evidence>
<sequence length="119" mass="12884">MASYPGAIAQITNNLIINSLVHAFSEQNDSGDEITIQVKALAESIELLYGDNGCKLDEITKAQLFEPFYTTKRGKGGSGLGAHIVYNLVTQKLKGSIELITDQAQGKTFKINIPLTVDL</sequence>
<dbReference type="EMBL" id="BDQM01000006">
    <property type="protein sequence ID" value="GAW95577.1"/>
    <property type="molecule type" value="Genomic_DNA"/>
</dbReference>
<dbReference type="EC" id="2.7.13.3" evidence="2"/>
<keyword evidence="5" id="KW-1185">Reference proteome</keyword>
<evidence type="ECO:0000259" key="3">
    <source>
        <dbReference type="PROSITE" id="PS50109"/>
    </source>
</evidence>
<dbReference type="GO" id="GO:0004673">
    <property type="term" value="F:protein histidine kinase activity"/>
    <property type="evidence" value="ECO:0007669"/>
    <property type="project" value="UniProtKB-EC"/>
</dbReference>
<comment type="catalytic activity">
    <reaction evidence="1">
        <text>ATP + protein L-histidine = ADP + protein N-phospho-L-histidine.</text>
        <dbReference type="EC" id="2.7.13.3"/>
    </reaction>
</comment>
<reference evidence="4 5" key="1">
    <citation type="submission" date="2017-06" db="EMBL/GenBank/DDBJ databases">
        <title>Whole Genome Sequences of Colwellia marinimaniae MTCD1.</title>
        <authorList>
            <person name="Kusumoto H."/>
            <person name="Inoue M."/>
            <person name="Tanikawa K."/>
            <person name="Maeji H."/>
            <person name="Cameron J.H."/>
            <person name="Bartlett D.H."/>
        </authorList>
    </citation>
    <scope>NUCLEOTIDE SEQUENCE [LARGE SCALE GENOMIC DNA]</scope>
    <source>
        <strain evidence="4 5">MTCD1</strain>
    </source>
</reference>
<evidence type="ECO:0000313" key="4">
    <source>
        <dbReference type="EMBL" id="GAW95577.1"/>
    </source>
</evidence>
<dbReference type="Pfam" id="PF02518">
    <property type="entry name" value="HATPase_c"/>
    <property type="match status" value="1"/>
</dbReference>
<dbReference type="InterPro" id="IPR004358">
    <property type="entry name" value="Sig_transdc_His_kin-like_C"/>
</dbReference>
<dbReference type="Proteomes" id="UP000197068">
    <property type="component" value="Unassembled WGS sequence"/>
</dbReference>
<proteinExistence type="predicted"/>
<protein>
    <recommendedName>
        <fullName evidence="2">histidine kinase</fullName>
        <ecNumber evidence="2">2.7.13.3</ecNumber>
    </recommendedName>
</protein>
<dbReference type="InterPro" id="IPR003594">
    <property type="entry name" value="HATPase_dom"/>
</dbReference>
<evidence type="ECO:0000256" key="2">
    <source>
        <dbReference type="ARBA" id="ARBA00012438"/>
    </source>
</evidence>
<dbReference type="RefSeq" id="WP_057183369.1">
    <property type="nucleotide sequence ID" value="NZ_BDQM01000006.1"/>
</dbReference>
<dbReference type="SUPFAM" id="SSF55874">
    <property type="entry name" value="ATPase domain of HSP90 chaperone/DNA topoisomerase II/histidine kinase"/>
    <property type="match status" value="1"/>
</dbReference>
<dbReference type="PANTHER" id="PTHR43065:SF47">
    <property type="match status" value="1"/>
</dbReference>
<organism evidence="4 5">
    <name type="scientific">Colwellia marinimaniae</name>
    <dbReference type="NCBI Taxonomy" id="1513592"/>
    <lineage>
        <taxon>Bacteria</taxon>
        <taxon>Pseudomonadati</taxon>
        <taxon>Pseudomonadota</taxon>
        <taxon>Gammaproteobacteria</taxon>
        <taxon>Alteromonadales</taxon>
        <taxon>Colwelliaceae</taxon>
        <taxon>Colwellia</taxon>
    </lineage>
</organism>
<dbReference type="SMART" id="SM00387">
    <property type="entry name" value="HATPase_c"/>
    <property type="match status" value="1"/>
</dbReference>
<name>A0ABQ0MT73_9GAMM</name>
<gene>
    <name evidence="4" type="ORF">MTCD1_01180</name>
</gene>
<dbReference type="PRINTS" id="PR00344">
    <property type="entry name" value="BCTRLSENSOR"/>
</dbReference>
<dbReference type="InterPro" id="IPR005467">
    <property type="entry name" value="His_kinase_dom"/>
</dbReference>
<evidence type="ECO:0000256" key="1">
    <source>
        <dbReference type="ARBA" id="ARBA00000085"/>
    </source>
</evidence>
<keyword evidence="4" id="KW-0808">Transferase</keyword>
<dbReference type="PROSITE" id="PS50109">
    <property type="entry name" value="HIS_KIN"/>
    <property type="match status" value="1"/>
</dbReference>
<dbReference type="PANTHER" id="PTHR43065">
    <property type="entry name" value="SENSOR HISTIDINE KINASE"/>
    <property type="match status" value="1"/>
</dbReference>